<evidence type="ECO:0000313" key="1">
    <source>
        <dbReference type="EMBL" id="AMR59882.1"/>
    </source>
</evidence>
<sequence length="83" mass="9735">MTDRLSKTIRLPQQRNVRKGDVFTAEEWVALKALFPDETDSHVVQMALKEFAKNAPEMLLRKKEEELNMLRNSVDVLFKTMEK</sequence>
<proteinExistence type="predicted"/>
<protein>
    <submittedName>
        <fullName evidence="1">Uncharacterized protein</fullName>
    </submittedName>
</protein>
<reference evidence="1 2" key="1">
    <citation type="submission" date="2016-02" db="EMBL/GenBank/DDBJ databases">
        <title>Complete genome sequence of a polyvalent bacteriophage, SEGD1, simultaneously inhibiting both Salmonella enterica and Escherichia coli O157:H7.</title>
        <authorList>
            <person name="Fan J."/>
            <person name="Ma J."/>
        </authorList>
    </citation>
    <scope>NUCLEOTIDE SEQUENCE [LARGE SCALE GENOMIC DNA]</scope>
</reference>
<name>A0A142IIU4_9CAUD</name>
<evidence type="ECO:0000313" key="2">
    <source>
        <dbReference type="Proteomes" id="UP000223976"/>
    </source>
</evidence>
<accession>A0A142IIU4</accession>
<gene>
    <name evidence="1" type="ORF">SEGD1_235</name>
</gene>
<dbReference type="Proteomes" id="UP000223976">
    <property type="component" value="Segment"/>
</dbReference>
<dbReference type="SMR" id="A0A142IIU4"/>
<organism evidence="1 2">
    <name type="scientific">Enterobacteria phage SEGD1</name>
    <dbReference type="NCBI Taxonomy" id="1805456"/>
    <lineage>
        <taxon>Viruses</taxon>
        <taxon>Duplodnaviria</taxon>
        <taxon>Heunggongvirae</taxon>
        <taxon>Uroviricota</taxon>
        <taxon>Caudoviricetes</taxon>
        <taxon>Chimalliviridae</taxon>
        <taxon>Seoulvirus</taxon>
        <taxon>Seoulvirus SPN3US</taxon>
    </lineage>
</organism>
<dbReference type="EMBL" id="KU726251">
    <property type="protein sequence ID" value="AMR59882.1"/>
    <property type="molecule type" value="Genomic_DNA"/>
</dbReference>